<sequence>MNLTIKLTPISLDGTEENENRAQSVSIMPSFIDDDEEICFNVKCHSPFSKFKLTMVIEDFEEAYLQATFCNNSNNITIVNTFQQKKLIFDGFIIDDEGVTKPFIIGPLFSINQNVVVDSNICNVVKKIEEKQTLLKVFINEANVFSKWNKFKGLFFNNLINENLLINNVAKFCSDSDDVECSSSSSGSNKINNVTKWVPVLNYFTGKKLLNILFIFKFN</sequence>
<evidence type="ECO:0000313" key="1">
    <source>
        <dbReference type="EMBL" id="UZE89801.1"/>
    </source>
</evidence>
<name>A0A9E8C0K1_9ABAC</name>
<keyword evidence="2" id="KW-1185">Reference proteome</keyword>
<dbReference type="Proteomes" id="UP001264959">
    <property type="component" value="Segment"/>
</dbReference>
<dbReference type="Pfam" id="PF06856">
    <property type="entry name" value="AcMNPV_Orf17"/>
    <property type="match status" value="1"/>
</dbReference>
<protein>
    <submittedName>
        <fullName evidence="1">BV-EC31</fullName>
    </submittedName>
</protein>
<dbReference type="EMBL" id="ON704650">
    <property type="protein sequence ID" value="UZE89801.1"/>
    <property type="molecule type" value="Genomic_DNA"/>
</dbReference>
<organism evidence="1 2">
    <name type="scientific">Parapoynx stagnalis nucleopolyhedrovirus</name>
    <dbReference type="NCBI Taxonomy" id="2993413"/>
    <lineage>
        <taxon>Viruses</taxon>
        <taxon>Viruses incertae sedis</taxon>
        <taxon>Naldaviricetes</taxon>
        <taxon>Lefavirales</taxon>
        <taxon>Baculoviridae</taxon>
        <taxon>Alphabaculovirus</taxon>
        <taxon>Alphabaculovirus pastagnalis</taxon>
    </lineage>
</organism>
<evidence type="ECO:0000313" key="2">
    <source>
        <dbReference type="Proteomes" id="UP001264959"/>
    </source>
</evidence>
<accession>A0A9E8C0K1</accession>
<dbReference type="InterPro" id="IPR009661">
    <property type="entry name" value="AcMNPV_Da18"/>
</dbReference>
<reference evidence="1" key="1">
    <citation type="journal article" date="2022" name="Viruses">
        <title>The Parapoynx stagnalis Nucleopolyhedrovirus (PastNPV), a Divergent Member of the Alphabaculovirus Group I Clade, Encodes a Homolog of Ran GTPase.</title>
        <authorList>
            <person name="Harrison R.L."/>
            <person name="Rowley D.L."/>
        </authorList>
    </citation>
    <scope>NUCLEOTIDE SEQUENCE</scope>
    <source>
        <strain evidence="1">BCIPV-473</strain>
    </source>
</reference>
<proteinExistence type="predicted"/>